<feature type="transmembrane region" description="Helical" evidence="8">
    <location>
        <begin position="151"/>
        <end position="171"/>
    </location>
</feature>
<evidence type="ECO:0000256" key="4">
    <source>
        <dbReference type="ARBA" id="ARBA00022475"/>
    </source>
</evidence>
<feature type="transmembrane region" description="Helical" evidence="8">
    <location>
        <begin position="105"/>
        <end position="131"/>
    </location>
</feature>
<keyword evidence="4" id="KW-1003">Cell membrane</keyword>
<dbReference type="AlphaFoldDB" id="A0A4Z0R496"/>
<dbReference type="RefSeq" id="WP_135548318.1">
    <property type="nucleotide sequence ID" value="NZ_SPQQ01000005.1"/>
</dbReference>
<evidence type="ECO:0000256" key="6">
    <source>
        <dbReference type="ARBA" id="ARBA00022989"/>
    </source>
</evidence>
<name>A0A4Z0R496_9FIRM</name>
<dbReference type="GO" id="GO:0005886">
    <property type="term" value="C:plasma membrane"/>
    <property type="evidence" value="ECO:0007669"/>
    <property type="project" value="UniProtKB-SubCell"/>
</dbReference>
<dbReference type="Gene3D" id="1.50.10.150">
    <property type="entry name" value="Voltage-dependent anion channel"/>
    <property type="match status" value="1"/>
</dbReference>
<evidence type="ECO:0000256" key="8">
    <source>
        <dbReference type="SAM" id="Phobius"/>
    </source>
</evidence>
<accession>A0A4Z0R496</accession>
<feature type="transmembrane region" description="Helical" evidence="8">
    <location>
        <begin position="40"/>
        <end position="67"/>
    </location>
</feature>
<comment type="subcellular location">
    <subcellularLocation>
        <location evidence="1">Cell membrane</location>
        <topology evidence="1">Multi-pass membrane protein</topology>
    </subcellularLocation>
</comment>
<keyword evidence="7 8" id="KW-0472">Membrane</keyword>
<reference evidence="9 10" key="1">
    <citation type="submission" date="2019-03" db="EMBL/GenBank/DDBJ databases">
        <title>Draft Genome Sequence of Desulfosporosinus fructosivorans Strain 63.6F, Isolated from Marine Sediment in the Baltic Sea.</title>
        <authorList>
            <person name="Hausmann B."/>
            <person name="Vandieken V."/>
            <person name="Pjevac P."/>
            <person name="Schreck K."/>
            <person name="Herbold C.W."/>
            <person name="Loy A."/>
        </authorList>
    </citation>
    <scope>NUCLEOTIDE SEQUENCE [LARGE SCALE GENOMIC DNA]</scope>
    <source>
        <strain evidence="9 10">63.6F</strain>
    </source>
</reference>
<gene>
    <name evidence="9" type="ORF">E4K67_15680</name>
</gene>
<dbReference type="InterPro" id="IPR004695">
    <property type="entry name" value="SLAC1/Mae1/Ssu1/TehA"/>
</dbReference>
<dbReference type="EMBL" id="SPQQ01000005">
    <property type="protein sequence ID" value="TGE37289.1"/>
    <property type="molecule type" value="Genomic_DNA"/>
</dbReference>
<feature type="transmembrane region" description="Helical" evidence="8">
    <location>
        <begin position="257"/>
        <end position="281"/>
    </location>
</feature>
<evidence type="ECO:0000313" key="9">
    <source>
        <dbReference type="EMBL" id="TGE37289.1"/>
    </source>
</evidence>
<evidence type="ECO:0000256" key="7">
    <source>
        <dbReference type="ARBA" id="ARBA00023136"/>
    </source>
</evidence>
<evidence type="ECO:0000313" key="10">
    <source>
        <dbReference type="Proteomes" id="UP000298460"/>
    </source>
</evidence>
<evidence type="ECO:0000256" key="1">
    <source>
        <dbReference type="ARBA" id="ARBA00004651"/>
    </source>
</evidence>
<feature type="transmembrane region" description="Helical" evidence="8">
    <location>
        <begin position="79"/>
        <end position="99"/>
    </location>
</feature>
<dbReference type="Pfam" id="PF03595">
    <property type="entry name" value="SLAC1"/>
    <property type="match status" value="1"/>
</dbReference>
<comment type="similarity">
    <text evidence="2">Belongs to the tellurite-resistance/dicarboxylate transporter (TDT) family.</text>
</comment>
<keyword evidence="10" id="KW-1185">Reference proteome</keyword>
<keyword evidence="5 8" id="KW-0812">Transmembrane</keyword>
<feature type="transmembrane region" description="Helical" evidence="8">
    <location>
        <begin position="183"/>
        <end position="209"/>
    </location>
</feature>
<feature type="transmembrane region" description="Helical" evidence="8">
    <location>
        <begin position="324"/>
        <end position="348"/>
    </location>
</feature>
<evidence type="ECO:0000256" key="5">
    <source>
        <dbReference type="ARBA" id="ARBA00022692"/>
    </source>
</evidence>
<feature type="transmembrane region" description="Helical" evidence="8">
    <location>
        <begin position="9"/>
        <end position="28"/>
    </location>
</feature>
<dbReference type="Proteomes" id="UP000298460">
    <property type="component" value="Unassembled WGS sequence"/>
</dbReference>
<feature type="transmembrane region" description="Helical" evidence="8">
    <location>
        <begin position="293"/>
        <end position="312"/>
    </location>
</feature>
<keyword evidence="3" id="KW-0813">Transport</keyword>
<dbReference type="PANTHER" id="PTHR31686:SF1">
    <property type="entry name" value="SULFITE EFFLUX PUMP SSU1"/>
    <property type="match status" value="1"/>
</dbReference>
<proteinExistence type="inferred from homology"/>
<organism evidence="9 10">
    <name type="scientific">Desulfosporosinus fructosivorans</name>
    <dbReference type="NCBI Taxonomy" id="2018669"/>
    <lineage>
        <taxon>Bacteria</taxon>
        <taxon>Bacillati</taxon>
        <taxon>Bacillota</taxon>
        <taxon>Clostridia</taxon>
        <taxon>Eubacteriales</taxon>
        <taxon>Desulfitobacteriaceae</taxon>
        <taxon>Desulfosporosinus</taxon>
    </lineage>
</organism>
<dbReference type="InterPro" id="IPR051629">
    <property type="entry name" value="Sulfite_efflux_TDT"/>
</dbReference>
<sequence>MPEKQFTKYLVPHWFAVIIGTGGLVNILCQWQPSAISVHLLGTFLAGSADILYFTVLMLWLIRWVIYYKCVRIDLRQSVTINFFMVMTVATIILGTNIYTIWDSYLSLCVVYILTFSIWVIVILGVAFLTFYTTLQMMGTKVSSLPETMNLSWFMVPITNLTILLIGNPVLKITMNLHPSWALTILIINLVLLGIGITFFHFIIGIIFIRVAQRSLSPVSMTSFFGILLGVVGLVICTLIDIAENAQIMGLFSSTDFFYLLAVLFWGVGLWIVGVILIILIHELWERRISFSLGWWALIFSLHVYTIASQKIAANFLSPLIMNYTIFLMVMLTALWLYTFGYTVYAVVSGEY</sequence>
<dbReference type="GO" id="GO:0000319">
    <property type="term" value="F:sulfite transmembrane transporter activity"/>
    <property type="evidence" value="ECO:0007669"/>
    <property type="project" value="TreeGrafter"/>
</dbReference>
<dbReference type="OrthoDB" id="958273at2"/>
<protein>
    <submittedName>
        <fullName evidence="9">C4-dicarboxylate ABC transporter</fullName>
    </submittedName>
</protein>
<comment type="caution">
    <text evidence="9">The sequence shown here is derived from an EMBL/GenBank/DDBJ whole genome shotgun (WGS) entry which is preliminary data.</text>
</comment>
<keyword evidence="6 8" id="KW-1133">Transmembrane helix</keyword>
<dbReference type="PANTHER" id="PTHR31686">
    <property type="match status" value="1"/>
</dbReference>
<dbReference type="InterPro" id="IPR038665">
    <property type="entry name" value="Voltage-dep_anion_channel_sf"/>
</dbReference>
<feature type="transmembrane region" description="Helical" evidence="8">
    <location>
        <begin position="221"/>
        <end position="242"/>
    </location>
</feature>
<evidence type="ECO:0000256" key="2">
    <source>
        <dbReference type="ARBA" id="ARBA00008566"/>
    </source>
</evidence>
<evidence type="ECO:0000256" key="3">
    <source>
        <dbReference type="ARBA" id="ARBA00022448"/>
    </source>
</evidence>